<dbReference type="EMBL" id="JBBEUB010000010">
    <property type="protein sequence ID" value="MEJ2905170.1"/>
    <property type="molecule type" value="Genomic_DNA"/>
</dbReference>
<dbReference type="InterPro" id="IPR000653">
    <property type="entry name" value="DegT/StrS_aminotransferase"/>
</dbReference>
<keyword evidence="4" id="KW-1185">Reference proteome</keyword>
<keyword evidence="2" id="KW-0663">Pyridoxal phosphate</keyword>
<gene>
    <name evidence="3" type="ORF">WAE58_22180</name>
</gene>
<dbReference type="Pfam" id="PF01041">
    <property type="entry name" value="DegT_DnrJ_EryC1"/>
    <property type="match status" value="1"/>
</dbReference>
<reference evidence="3 4" key="1">
    <citation type="submission" date="2024-03" db="EMBL/GenBank/DDBJ databases">
        <title>Sequence of Lycoming College Course Isolates.</title>
        <authorList>
            <person name="Plotts O."/>
            <person name="Newman J."/>
        </authorList>
    </citation>
    <scope>NUCLEOTIDE SEQUENCE [LARGE SCALE GENOMIC DNA]</scope>
    <source>
        <strain evidence="3 4">CJB-3</strain>
    </source>
</reference>
<evidence type="ECO:0000313" key="4">
    <source>
        <dbReference type="Proteomes" id="UP001378956"/>
    </source>
</evidence>
<comment type="similarity">
    <text evidence="1 2">Belongs to the DegT/DnrJ/EryC1 family.</text>
</comment>
<dbReference type="InterPro" id="IPR015421">
    <property type="entry name" value="PyrdxlP-dep_Trfase_major"/>
</dbReference>
<comment type="caution">
    <text evidence="3">The sequence shown here is derived from an EMBL/GenBank/DDBJ whole genome shotgun (WGS) entry which is preliminary data.</text>
</comment>
<dbReference type="RefSeq" id="WP_337717739.1">
    <property type="nucleotide sequence ID" value="NZ_JBBEUB010000010.1"/>
</dbReference>
<accession>A0ABU8NUT6</accession>
<proteinExistence type="inferred from homology"/>
<name>A0ABU8NUT6_9SPHI</name>
<protein>
    <submittedName>
        <fullName evidence="3">Aminotransferase class V-fold PLP-dependent enzyme</fullName>
    </submittedName>
</protein>
<dbReference type="PANTHER" id="PTHR30244:SF34">
    <property type="entry name" value="DTDP-4-AMINO-4,6-DIDEOXYGALACTOSE TRANSAMINASE"/>
    <property type="match status" value="1"/>
</dbReference>
<evidence type="ECO:0000256" key="2">
    <source>
        <dbReference type="RuleBase" id="RU004508"/>
    </source>
</evidence>
<dbReference type="Proteomes" id="UP001378956">
    <property type="component" value="Unassembled WGS sequence"/>
</dbReference>
<dbReference type="InterPro" id="IPR015424">
    <property type="entry name" value="PyrdxlP-dep_Trfase"/>
</dbReference>
<evidence type="ECO:0000313" key="3">
    <source>
        <dbReference type="EMBL" id="MEJ2905170.1"/>
    </source>
</evidence>
<keyword evidence="3" id="KW-0808">Transferase</keyword>
<dbReference type="SUPFAM" id="SSF53383">
    <property type="entry name" value="PLP-dependent transferases"/>
    <property type="match status" value="1"/>
</dbReference>
<organism evidence="3 4">
    <name type="scientific">Pedobacter panaciterrae</name>
    <dbReference type="NCBI Taxonomy" id="363849"/>
    <lineage>
        <taxon>Bacteria</taxon>
        <taxon>Pseudomonadati</taxon>
        <taxon>Bacteroidota</taxon>
        <taxon>Sphingobacteriia</taxon>
        <taxon>Sphingobacteriales</taxon>
        <taxon>Sphingobacteriaceae</taxon>
        <taxon>Pedobacter</taxon>
    </lineage>
</organism>
<dbReference type="Gene3D" id="3.40.640.10">
    <property type="entry name" value="Type I PLP-dependent aspartate aminotransferase-like (Major domain)"/>
    <property type="match status" value="1"/>
</dbReference>
<keyword evidence="3" id="KW-0032">Aminotransferase</keyword>
<evidence type="ECO:0000256" key="1">
    <source>
        <dbReference type="ARBA" id="ARBA00037999"/>
    </source>
</evidence>
<sequence>MIPRGKLYISNKDLFIGIYYCFADYFRPQKTDIAGKNDKKLICLSVRTGFDLVLNALDFPAGSEILVTDINIPDMFKIIAGHNLTAIPLPVNKQTLNISPAELESAITPSTKAILITHLFGAIMDTDELIAIARKYKLIVFEDCAQAYAGNLYKGNPESDVVMFSFGLIKTNTAIRGAIINIKDPALHANVSTRNEQYHKQDTSSFLKKLFKAALVKLLTTRAIYTGLAKAGGKDFEEVLAGFTKGFPGDDIFKQIRCRPCLPNIKLLQKKLDNFKQHDIATRIQLANDILPHIPNDYKIGTLNTKHTYWVLPVESNDPLRLISYLRSNGFDASQKASSLVKYSAPSTVANAEDLMLDNLVYLPAYPAMSKQDRNKLTKLLSEF</sequence>
<dbReference type="GO" id="GO:0008483">
    <property type="term" value="F:transaminase activity"/>
    <property type="evidence" value="ECO:0007669"/>
    <property type="project" value="UniProtKB-KW"/>
</dbReference>
<dbReference type="PANTHER" id="PTHR30244">
    <property type="entry name" value="TRANSAMINASE"/>
    <property type="match status" value="1"/>
</dbReference>